<proteinExistence type="predicted"/>
<protein>
    <submittedName>
        <fullName evidence="2">Vitellogenin</fullName>
    </submittedName>
</protein>
<organism evidence="1 2">
    <name type="scientific">Panagrolaimus sp. ES5</name>
    <dbReference type="NCBI Taxonomy" id="591445"/>
    <lineage>
        <taxon>Eukaryota</taxon>
        <taxon>Metazoa</taxon>
        <taxon>Ecdysozoa</taxon>
        <taxon>Nematoda</taxon>
        <taxon>Chromadorea</taxon>
        <taxon>Rhabditida</taxon>
        <taxon>Tylenchina</taxon>
        <taxon>Panagrolaimomorpha</taxon>
        <taxon>Panagrolaimoidea</taxon>
        <taxon>Panagrolaimidae</taxon>
        <taxon>Panagrolaimus</taxon>
    </lineage>
</organism>
<reference evidence="2" key="1">
    <citation type="submission" date="2022-11" db="UniProtKB">
        <authorList>
            <consortium name="WormBaseParasite"/>
        </authorList>
    </citation>
    <scope>IDENTIFICATION</scope>
</reference>
<name>A0AC34GHJ7_9BILA</name>
<accession>A0AC34GHJ7</accession>
<dbReference type="Proteomes" id="UP000887579">
    <property type="component" value="Unplaced"/>
</dbReference>
<evidence type="ECO:0000313" key="2">
    <source>
        <dbReference type="WBParaSite" id="ES5_v2.g29162.t1"/>
    </source>
</evidence>
<dbReference type="WBParaSite" id="ES5_v2.g29162.t1">
    <property type="protein sequence ID" value="ES5_v2.g29162.t1"/>
    <property type="gene ID" value="ES5_v2.g29162"/>
</dbReference>
<sequence>MGAYFFEFINCVGFYREYRPCRAILNGELRIRYEHFSYHSECFASMGKVNVDGKDIPNYDTLDEPNKLILNEHFVISDDFDIPLVENAKKLGYCNADKCSASQTPSKFPFPYTITYDQLLIGYKGDSFHPSCFQASCKVNVDAK</sequence>
<evidence type="ECO:0000313" key="1">
    <source>
        <dbReference type="Proteomes" id="UP000887579"/>
    </source>
</evidence>